<dbReference type="GO" id="GO:0005737">
    <property type="term" value="C:cytoplasm"/>
    <property type="evidence" value="ECO:0007669"/>
    <property type="project" value="TreeGrafter"/>
</dbReference>
<dbReference type="RefSeq" id="XP_025342886.1">
    <property type="nucleotide sequence ID" value="XM_025488224.1"/>
</dbReference>
<dbReference type="VEuPathDB" id="FungiDB:CXQ85_004611"/>
<evidence type="ECO:0000313" key="7">
    <source>
        <dbReference type="EMBL" id="PVH21946.1"/>
    </source>
</evidence>
<dbReference type="PROSITE" id="PS51700">
    <property type="entry name" value="SEPARIN"/>
    <property type="match status" value="1"/>
</dbReference>
<evidence type="ECO:0000256" key="5">
    <source>
        <dbReference type="SAM" id="MobiDB-lite"/>
    </source>
</evidence>
<dbReference type="GeneID" id="37009941"/>
<keyword evidence="3" id="KW-0378">Hydrolase</keyword>
<evidence type="ECO:0000256" key="4">
    <source>
        <dbReference type="ARBA" id="ARBA00022829"/>
    </source>
</evidence>
<keyword evidence="8" id="KW-1185">Reference proteome</keyword>
<dbReference type="GO" id="GO:0051307">
    <property type="term" value="P:meiotic chromosome separation"/>
    <property type="evidence" value="ECO:0007669"/>
    <property type="project" value="TreeGrafter"/>
</dbReference>
<dbReference type="GO" id="GO:0044732">
    <property type="term" value="C:mitotic spindle pole body"/>
    <property type="evidence" value="ECO:0007669"/>
    <property type="project" value="TreeGrafter"/>
</dbReference>
<dbReference type="OrthoDB" id="10255632at2759"/>
<dbReference type="EC" id="3.4.22.49" evidence="2"/>
<evidence type="ECO:0000256" key="3">
    <source>
        <dbReference type="ARBA" id="ARBA00022801"/>
    </source>
</evidence>
<dbReference type="GO" id="GO:0072686">
    <property type="term" value="C:mitotic spindle"/>
    <property type="evidence" value="ECO:0007669"/>
    <property type="project" value="TreeGrafter"/>
</dbReference>
<dbReference type="GO" id="GO:0005634">
    <property type="term" value="C:nucleus"/>
    <property type="evidence" value="ECO:0007669"/>
    <property type="project" value="InterPro"/>
</dbReference>
<dbReference type="STRING" id="45357.A0A2V1AWQ5"/>
<dbReference type="GO" id="GO:0004197">
    <property type="term" value="F:cysteine-type endopeptidase activity"/>
    <property type="evidence" value="ECO:0007669"/>
    <property type="project" value="InterPro"/>
</dbReference>
<feature type="region of interest" description="Disordered" evidence="5">
    <location>
        <begin position="1"/>
        <end position="29"/>
    </location>
</feature>
<sequence>MTALTDISPNRPRRRATGKGSGVTGGTEVVSSSQSLYTGNCSIQEAVRTHHKQIVGLVHEKRLSEALKELSVMYTALSDPHVLRFREYPVGRLLNGCFDDSLDPSVVNSFHLLLLQTLIQHVSSNLSSVMAGENGLSVGIFDTIACSLKQTGSIAQWVQRAPSGIALKHYACIRKVSGGFVKIIDFLVSKSSHKDLQEYRNAWLLLQMKFSRLADPDFEISIPNGASGLFVADLRSAVGETLEEPILIEENTTPTERLQYVLDSLQIRIPTLQVTHDIYTMVVSKLSSLKPTTKSIDVLENFLLAFQHTEIIHERTYTDFLIRFSKEAASSSLFERLLLIIIPNALETFTDKNDLISICFRYGSENQNPASLLLASKFLPTSIKTTKKQSLRELTLTCLCEKGQLNGSLDIAIDFLKDHDFPKINIFEGISEPAAPVCVLNALIHAARTASKDLQISLKGVQLDDQRKSHLLLQAIETPDVGTKASIGNLFDALDINDSTIRLFCQLHIERLTAMTDILPKAATPFDSLLTAAIISNRLKSATGPVKPFLIEISDGLERWFQGSTFAEVEANVFTEAMYSLYHSGYFSSTMTFISSFSNMSSLSAEAQLPLHFLTLRCLLELGEFDKIPAELGIAGKLMKQMADAKISVESTSLVEWKLYQFDYFISTNNREKADAKFQEVTSFLLRKPEFSLENQGSLSLHQSISCLLLNANFLRLTAKLESDEGSFVSAFKNVKLAIKIGVSILRKLRKPCQNKSETVKLLLECYKHGFQLSRQIGASGEAWNMVAEMEKLNNSFDDCLVNAMHHFEIADMHFLVGDSESASSHLRYGLEKSNEKDMALLDAAKLRSLLLQNAFNSNEGYMDSTKRKLQVALEAVDCHDAFSLKSIASSFEVLQHLLSQEESAFILNKTEPSQRAILVNALVTARQEIKEVGTSLADAFNTLVIPSGLNFTKENNENEFDLINKLLDCKDTLLKFLQNNYSQKLGVEETRDLQDCLTRCVFTLSQITVVKSEGAESLLRDVIYLQDIPRHFPYKSVGTLYQDEQRANELLPVMKRNVMDNNEARDAFFEKINTRLPENYLIVTIDVCGESGDLVLSKIGRRSKSPALLRLSSARNSSGPMSFASVMAEIQEIINESHQTTSSEATSKVKTKEDRRNWWKKRFVLDARMKALLDNVEEKWIGGFKSLFELDTSSSTEYLFFKSELQRVWRRALGIEMLNFSDTITELYFNLTPCGNESLETGPLNDLIAYTASELGADINVKKMNTDLKKIYPARRKESDHQHLILVPSHACSEFPWESLSFLRSKSISRVPSVNILFDLLSQPPADLPSVHNRYYVLNPGGDLKKTESRFKSIFSEMPRTRGIAGHAPEEEELIQSLFKSDFFFYAGHGGGEQYMRMTQLVKKSFNENVKLPPAILMGCSSGALQKHGKLEPSSNIMTWLMCGSPMTVSNLWDITDKDIDAFSSQALQRWGLIGDLSERSNIARAVAESRDTCVLKYLNGAAPIVHGLPIRIE</sequence>
<evidence type="ECO:0000256" key="2">
    <source>
        <dbReference type="ARBA" id="ARBA00012489"/>
    </source>
</evidence>
<comment type="catalytic activity">
    <reaction evidence="1">
        <text>All bonds known to be hydrolyzed by this endopeptidase have arginine in P1 and an acidic residue in P4. P6 is often occupied by an acidic residue or by a hydroxy-amino-acid residue, the phosphorylation of which enhances cleavage.</text>
        <dbReference type="EC" id="3.4.22.49"/>
    </reaction>
</comment>
<dbReference type="Proteomes" id="UP000244309">
    <property type="component" value="Unassembled WGS sequence"/>
</dbReference>
<dbReference type="PANTHER" id="PTHR12792:SF0">
    <property type="entry name" value="SEPARIN"/>
    <property type="match status" value="1"/>
</dbReference>
<name>A0A2V1AWQ5_9ASCO</name>
<dbReference type="InterPro" id="IPR030397">
    <property type="entry name" value="SEPARIN_core_dom"/>
</dbReference>
<evidence type="ECO:0000313" key="8">
    <source>
        <dbReference type="Proteomes" id="UP000244309"/>
    </source>
</evidence>
<dbReference type="InterPro" id="IPR005314">
    <property type="entry name" value="Peptidase_C50"/>
</dbReference>
<proteinExistence type="predicted"/>
<gene>
    <name evidence="7" type="ORF">CXQ85_004611</name>
</gene>
<dbReference type="GO" id="GO:0006508">
    <property type="term" value="P:proteolysis"/>
    <property type="evidence" value="ECO:0007669"/>
    <property type="project" value="InterPro"/>
</dbReference>
<dbReference type="Pfam" id="PF03568">
    <property type="entry name" value="Separin_C"/>
    <property type="match status" value="1"/>
</dbReference>
<evidence type="ECO:0000259" key="6">
    <source>
        <dbReference type="PROSITE" id="PS51700"/>
    </source>
</evidence>
<reference evidence="7 8" key="1">
    <citation type="submission" date="2017-12" db="EMBL/GenBank/DDBJ databases">
        <title>Genome Sequence of a Multidrug-Resistant Candida haemulonii Isolate from a Patient with Chronic Leg Ulcers in Israel.</title>
        <authorList>
            <person name="Chow N.A."/>
            <person name="Gade L."/>
            <person name="Batra D."/>
            <person name="Rowe L.A."/>
            <person name="Ben-Ami R."/>
            <person name="Loparev V.N."/>
            <person name="Litvintseva A.P."/>
        </authorList>
    </citation>
    <scope>NUCLEOTIDE SEQUENCE [LARGE SCALE GENOMIC DNA]</scope>
    <source>
        <strain evidence="7 8">B11899</strain>
    </source>
</reference>
<feature type="domain" description="Peptidase C50" evidence="6">
    <location>
        <begin position="1332"/>
        <end position="1432"/>
    </location>
</feature>
<protein>
    <recommendedName>
        <fullName evidence="2">separase</fullName>
        <ecNumber evidence="2">3.4.22.49</ecNumber>
    </recommendedName>
</protein>
<organism evidence="7 8">
    <name type="scientific">Candidozyma haemuli</name>
    <dbReference type="NCBI Taxonomy" id="45357"/>
    <lineage>
        <taxon>Eukaryota</taxon>
        <taxon>Fungi</taxon>
        <taxon>Dikarya</taxon>
        <taxon>Ascomycota</taxon>
        <taxon>Saccharomycotina</taxon>
        <taxon>Pichiomycetes</taxon>
        <taxon>Metschnikowiaceae</taxon>
        <taxon>Candidozyma</taxon>
    </lineage>
</organism>
<accession>A0A2V1AWQ5</accession>
<keyword evidence="4" id="KW-0159">Chromosome partition</keyword>
<dbReference type="PANTHER" id="PTHR12792">
    <property type="entry name" value="EXTRA SPINDLE POLES 1-RELATED"/>
    <property type="match status" value="1"/>
</dbReference>
<evidence type="ECO:0000256" key="1">
    <source>
        <dbReference type="ARBA" id="ARBA00000451"/>
    </source>
</evidence>
<dbReference type="EMBL" id="PKFO01000006">
    <property type="protein sequence ID" value="PVH21946.1"/>
    <property type="molecule type" value="Genomic_DNA"/>
</dbReference>
<comment type="caution">
    <text evidence="7">The sequence shown here is derived from an EMBL/GenBank/DDBJ whole genome shotgun (WGS) entry which is preliminary data.</text>
</comment>